<feature type="transmembrane region" description="Helical" evidence="1">
    <location>
        <begin position="148"/>
        <end position="168"/>
    </location>
</feature>
<feature type="transmembrane region" description="Helical" evidence="1">
    <location>
        <begin position="6"/>
        <end position="31"/>
    </location>
</feature>
<evidence type="ECO:0000313" key="3">
    <source>
        <dbReference type="Proteomes" id="UP000244338"/>
    </source>
</evidence>
<name>A0A2R6Y3A9_9BACL</name>
<proteinExistence type="predicted"/>
<keyword evidence="1" id="KW-0472">Membrane</keyword>
<comment type="caution">
    <text evidence="2">The sequence shown here is derived from an EMBL/GenBank/DDBJ whole genome shotgun (WGS) entry which is preliminary data.</text>
</comment>
<sequence length="440" mass="48204">MQIRMAHARICVMFLLVALFWSLFIGSAVLFQPGARVLAVGASGRSMDGSGIGINIETNAGISGGEPVDEAGETRALTDKILQKELDHLDLTDIERSFQEVQQTYQRYLPALRHASVREAIRDPGSFFSWSRLSSGLWQYIFDEVRTLFGLLGTILLLSLFAVLLQQIQNAFEEKNVSRIAQFITFTVLAVLVLNSFYMTANSARETIDALMHFMLALFPILLTLIAAGGALGTVGFFHPFVLFLVNASVVLVNKIVFPLFFLGAFLLLISLFTEYYQLSRLGLLMRRVGVAVLSIFFTIFLGVLSVQGTVVSVTDGVTLRTAKYIVSNVIPVFGRMFSDATETVMGASLLAKNAVGLFGVLMLLTIAIFPAVKVLVVALIYQFASAVLQPLGDNPVTASLEVIGQGLMYIFITLVTVALMFYLTLLILLMASNSAVMYR</sequence>
<feature type="transmembrane region" description="Helical" evidence="1">
    <location>
        <begin position="409"/>
        <end position="432"/>
    </location>
</feature>
<feature type="transmembrane region" description="Helical" evidence="1">
    <location>
        <begin position="210"/>
        <end position="236"/>
    </location>
</feature>
<feature type="transmembrane region" description="Helical" evidence="1">
    <location>
        <begin position="356"/>
        <end position="389"/>
    </location>
</feature>
<feature type="transmembrane region" description="Helical" evidence="1">
    <location>
        <begin position="180"/>
        <end position="198"/>
    </location>
</feature>
<dbReference type="InterPro" id="IPR014194">
    <property type="entry name" value="Spore_III_AE"/>
</dbReference>
<feature type="transmembrane region" description="Helical" evidence="1">
    <location>
        <begin position="256"/>
        <end position="277"/>
    </location>
</feature>
<evidence type="ECO:0000313" key="2">
    <source>
        <dbReference type="EMBL" id="PTQ57159.1"/>
    </source>
</evidence>
<organism evidence="2 3">
    <name type="scientific">Candidatus Carbonibacillus altaicus</name>
    <dbReference type="NCBI Taxonomy" id="2163959"/>
    <lineage>
        <taxon>Bacteria</taxon>
        <taxon>Bacillati</taxon>
        <taxon>Bacillota</taxon>
        <taxon>Bacilli</taxon>
        <taxon>Bacillales</taxon>
        <taxon>Candidatus Carbonibacillus</taxon>
    </lineage>
</organism>
<dbReference type="EMBL" id="PEBX01000012">
    <property type="protein sequence ID" value="PTQ57159.1"/>
    <property type="molecule type" value="Genomic_DNA"/>
</dbReference>
<feature type="transmembrane region" description="Helical" evidence="1">
    <location>
        <begin position="289"/>
        <end position="312"/>
    </location>
</feature>
<dbReference type="Pfam" id="PF09546">
    <property type="entry name" value="Spore_III_AE"/>
    <property type="match status" value="1"/>
</dbReference>
<accession>A0A2R6Y3A9</accession>
<protein>
    <submittedName>
        <fullName evidence="2">Stage III sporulation protein AE</fullName>
    </submittedName>
</protein>
<keyword evidence="1" id="KW-1133">Transmembrane helix</keyword>
<keyword evidence="1" id="KW-0812">Transmembrane</keyword>
<gene>
    <name evidence="2" type="ORF">BSOLF_2191</name>
</gene>
<dbReference type="AlphaFoldDB" id="A0A2R6Y3A9"/>
<dbReference type="NCBIfam" id="TIGR02829">
    <property type="entry name" value="spore_III_AE"/>
    <property type="match status" value="1"/>
</dbReference>
<dbReference type="Proteomes" id="UP000244338">
    <property type="component" value="Unassembled WGS sequence"/>
</dbReference>
<evidence type="ECO:0000256" key="1">
    <source>
        <dbReference type="SAM" id="Phobius"/>
    </source>
</evidence>
<reference evidence="3" key="1">
    <citation type="journal article" date="2018" name="Sci. Rep.">
        <title>Lignite coal burning seam in the remote Altai Mountains harbors a hydrogen-driven thermophilic microbial community.</title>
        <authorList>
            <person name="Kadnikov V.V."/>
            <person name="Mardanov A.V."/>
            <person name="Ivasenko D.A."/>
            <person name="Antsiferov D.V."/>
            <person name="Beletsky A.V."/>
            <person name="Karnachuk O.V."/>
            <person name="Ravin N.V."/>
        </authorList>
    </citation>
    <scope>NUCLEOTIDE SEQUENCE [LARGE SCALE GENOMIC DNA]</scope>
</reference>